<protein>
    <recommendedName>
        <fullName evidence="3">C2H2-type domain-containing protein</fullName>
    </recommendedName>
</protein>
<dbReference type="AlphaFoldDB" id="A0A9W4UI73"/>
<keyword evidence="1" id="KW-0863">Zinc-finger</keyword>
<dbReference type="Proteomes" id="UP001152607">
    <property type="component" value="Unassembled WGS sequence"/>
</dbReference>
<gene>
    <name evidence="4" type="ORF">PDIGIT_LOCUS9519</name>
</gene>
<feature type="domain" description="C2H2-type" evidence="3">
    <location>
        <begin position="279"/>
        <end position="310"/>
    </location>
</feature>
<proteinExistence type="predicted"/>
<dbReference type="GO" id="GO:0008270">
    <property type="term" value="F:zinc ion binding"/>
    <property type="evidence" value="ECO:0007669"/>
    <property type="project" value="UniProtKB-KW"/>
</dbReference>
<dbReference type="EMBL" id="CAOQHR010000006">
    <property type="protein sequence ID" value="CAI6336420.1"/>
    <property type="molecule type" value="Genomic_DNA"/>
</dbReference>
<feature type="compositionally biased region" description="Pro residues" evidence="2">
    <location>
        <begin position="16"/>
        <end position="26"/>
    </location>
</feature>
<comment type="caution">
    <text evidence="4">The sequence shown here is derived from an EMBL/GenBank/DDBJ whole genome shotgun (WGS) entry which is preliminary data.</text>
</comment>
<keyword evidence="1" id="KW-0479">Metal-binding</keyword>
<accession>A0A9W4UI73</accession>
<feature type="region of interest" description="Disordered" evidence="2">
    <location>
        <begin position="1"/>
        <end position="53"/>
    </location>
</feature>
<dbReference type="PROSITE" id="PS50157">
    <property type="entry name" value="ZINC_FINGER_C2H2_2"/>
    <property type="match status" value="1"/>
</dbReference>
<feature type="region of interest" description="Disordered" evidence="2">
    <location>
        <begin position="217"/>
        <end position="266"/>
    </location>
</feature>
<dbReference type="Gene3D" id="3.30.160.60">
    <property type="entry name" value="Classic Zinc Finger"/>
    <property type="match status" value="1"/>
</dbReference>
<feature type="compositionally biased region" description="Basic residues" evidence="2">
    <location>
        <begin position="254"/>
        <end position="265"/>
    </location>
</feature>
<organism evidence="4 5">
    <name type="scientific">Periconia digitata</name>
    <dbReference type="NCBI Taxonomy" id="1303443"/>
    <lineage>
        <taxon>Eukaryota</taxon>
        <taxon>Fungi</taxon>
        <taxon>Dikarya</taxon>
        <taxon>Ascomycota</taxon>
        <taxon>Pezizomycotina</taxon>
        <taxon>Dothideomycetes</taxon>
        <taxon>Pleosporomycetidae</taxon>
        <taxon>Pleosporales</taxon>
        <taxon>Massarineae</taxon>
        <taxon>Periconiaceae</taxon>
        <taxon>Periconia</taxon>
    </lineage>
</organism>
<keyword evidence="5" id="KW-1185">Reference proteome</keyword>
<reference evidence="4" key="1">
    <citation type="submission" date="2023-01" db="EMBL/GenBank/DDBJ databases">
        <authorList>
            <person name="Van Ghelder C."/>
            <person name="Rancurel C."/>
        </authorList>
    </citation>
    <scope>NUCLEOTIDE SEQUENCE</scope>
    <source>
        <strain evidence="4">CNCM I-4278</strain>
    </source>
</reference>
<evidence type="ECO:0000256" key="2">
    <source>
        <dbReference type="SAM" id="MobiDB-lite"/>
    </source>
</evidence>
<name>A0A9W4UI73_9PLEO</name>
<sequence length="391" mass="43930">MACRRETMNRYQSSFGPPPPPSPGPWTPTSISSFDSRRDSVASSQASMSSLGSCMSDYSGPLTPISDERGSFFHQEHRFEQVLHVQPVTPKITTSWDAIHLTNPSAFTPTPLVQYQFDTHEDVYPLTDMDANIISLDNPLWGSADLTPSWNENPQTIWDPNMPPAINLDDRCMSDEALHGFTDTNVSSTPLVTQAFCDNSGFPPSPQEVMRKGEQPLEFKRESDPEEEGEPYYVGPTGGKTPKKGRTIPDTAKKQPKTRVRRRADARRSVPAIIPKSIYSCTWQGGCGKSYQRREHRKRHVETVHLKKDMFRCVIDKCKDKGPFRMDNYKAHWLTHVTPGNCARNTQLSRDAVVQILRGNSEVSKHADKIIASIDKKLGEEATGRTTRAIR</sequence>
<evidence type="ECO:0000259" key="3">
    <source>
        <dbReference type="PROSITE" id="PS50157"/>
    </source>
</evidence>
<feature type="compositionally biased region" description="Low complexity" evidence="2">
    <location>
        <begin position="41"/>
        <end position="53"/>
    </location>
</feature>
<evidence type="ECO:0000313" key="4">
    <source>
        <dbReference type="EMBL" id="CAI6336420.1"/>
    </source>
</evidence>
<evidence type="ECO:0000256" key="1">
    <source>
        <dbReference type="PROSITE-ProRule" id="PRU00042"/>
    </source>
</evidence>
<evidence type="ECO:0000313" key="5">
    <source>
        <dbReference type="Proteomes" id="UP001152607"/>
    </source>
</evidence>
<dbReference type="OrthoDB" id="10018191at2759"/>
<dbReference type="InterPro" id="IPR013087">
    <property type="entry name" value="Znf_C2H2_type"/>
</dbReference>
<keyword evidence="1" id="KW-0862">Zinc</keyword>